<organism evidence="1 2">
    <name type="scientific">Zosterops borbonicus</name>
    <dbReference type="NCBI Taxonomy" id="364589"/>
    <lineage>
        <taxon>Eukaryota</taxon>
        <taxon>Metazoa</taxon>
        <taxon>Chordata</taxon>
        <taxon>Craniata</taxon>
        <taxon>Vertebrata</taxon>
        <taxon>Euteleostomi</taxon>
        <taxon>Archelosauria</taxon>
        <taxon>Archosauria</taxon>
        <taxon>Dinosauria</taxon>
        <taxon>Saurischia</taxon>
        <taxon>Theropoda</taxon>
        <taxon>Coelurosauria</taxon>
        <taxon>Aves</taxon>
        <taxon>Neognathae</taxon>
        <taxon>Neoaves</taxon>
        <taxon>Telluraves</taxon>
        <taxon>Australaves</taxon>
        <taxon>Passeriformes</taxon>
        <taxon>Sylvioidea</taxon>
        <taxon>Zosteropidae</taxon>
        <taxon>Zosterops</taxon>
    </lineage>
</organism>
<dbReference type="Proteomes" id="UP000796761">
    <property type="component" value="Unassembled WGS sequence"/>
</dbReference>
<evidence type="ECO:0000313" key="1">
    <source>
        <dbReference type="EMBL" id="TRZ10678.1"/>
    </source>
</evidence>
<name>A0A8K1G2U5_9PASS</name>
<comment type="caution">
    <text evidence="1">The sequence shown here is derived from an EMBL/GenBank/DDBJ whole genome shotgun (WGS) entry which is preliminary data.</text>
</comment>
<keyword evidence="2" id="KW-1185">Reference proteome</keyword>
<evidence type="ECO:0000313" key="2">
    <source>
        <dbReference type="Proteomes" id="UP000796761"/>
    </source>
</evidence>
<sequence>MDNAMEEVFRFASSQSWRFHPRQESLEDTAIPVEEITWAEIHGFLLNVRGQYEQHWSRSDLWLGFVGVSEMKLATHLVLGPALSFVSYSLLLQLYDMDELYLCITIYNTATGQCREFNTRPELTQGPQSIP</sequence>
<accession>A0A8K1G2U5</accession>
<dbReference type="EMBL" id="SWJQ01000818">
    <property type="protein sequence ID" value="TRZ10678.1"/>
    <property type="molecule type" value="Genomic_DNA"/>
</dbReference>
<proteinExistence type="predicted"/>
<protein>
    <submittedName>
        <fullName evidence="1">Uncharacterized protein</fullName>
    </submittedName>
</protein>
<dbReference type="AlphaFoldDB" id="A0A8K1G2U5"/>
<gene>
    <name evidence="1" type="ORF">HGM15179_016429</name>
</gene>
<reference evidence="1" key="1">
    <citation type="submission" date="2019-04" db="EMBL/GenBank/DDBJ databases">
        <title>Genome assembly of Zosterops borbonicus 15179.</title>
        <authorList>
            <person name="Leroy T."/>
            <person name="Anselmetti Y."/>
            <person name="Tilak M.-K."/>
            <person name="Nabholz B."/>
        </authorList>
    </citation>
    <scope>NUCLEOTIDE SEQUENCE</scope>
    <source>
        <strain evidence="1">HGM_15179</strain>
        <tissue evidence="1">Muscle</tissue>
    </source>
</reference>